<feature type="region of interest" description="Disordered" evidence="1">
    <location>
        <begin position="445"/>
        <end position="476"/>
    </location>
</feature>
<sequence length="504" mass="55898">MFHCNVETIPGRDRGRPLVFPIKVSIPDNLQSALVDRRRQWPVHLVKLFRLPHAESPVDKPHVLLVWLCFHLGRDWDVDQRLWYTVCDTAPQALYRHSFIPLRPPRVSPYPITLNVLCFMPPSGLALTQVITSTYSAIAWSDLVHTQFGLIDLLKMLAGQWAQSATHDLDRALAARADDMGTLFLIQKDKSQVAFQKNAWTCKPNSLLPAAHSLICSLRRGMVLTLHRLVHAYCRLATLGHQGHDQPTYPPGHTTRPASDEFQRSPDSTASSDCVRRRSAESSFAPFSQGRQAATNTPYKQPNTPGAVGANWTTNSQAGQNNDDSIKPLKRALFCNLRLLSSVWGVASGSWLWIAADAGRLIVNPTLHALAILLTIWVYVIVGCLVNLFILIRTRRPDDSSTSENNMPLSAIKASHASSSQSHTRSELERKPVYIVAHTTTHVVVDDPGHRSSGSDHAVDVTSGGRQPYDGQGDMESAYSLSSAHFADDPAKIKALDDVEWSKR</sequence>
<evidence type="ECO:0000313" key="3">
    <source>
        <dbReference type="EMBL" id="KAF8752029.1"/>
    </source>
</evidence>
<keyword evidence="2" id="KW-0812">Transmembrane</keyword>
<feature type="compositionally biased region" description="Polar residues" evidence="1">
    <location>
        <begin position="311"/>
        <end position="323"/>
    </location>
</feature>
<protein>
    <submittedName>
        <fullName evidence="3">Uncharacterized protein</fullName>
    </submittedName>
</protein>
<feature type="region of interest" description="Disordered" evidence="1">
    <location>
        <begin position="243"/>
        <end position="323"/>
    </location>
</feature>
<comment type="caution">
    <text evidence="3">The sequence shown here is derived from an EMBL/GenBank/DDBJ whole genome shotgun (WGS) entry which is preliminary data.</text>
</comment>
<keyword evidence="2" id="KW-0472">Membrane</keyword>
<organism evidence="3 4">
    <name type="scientific">Rhizoctonia solani</name>
    <dbReference type="NCBI Taxonomy" id="456999"/>
    <lineage>
        <taxon>Eukaryota</taxon>
        <taxon>Fungi</taxon>
        <taxon>Dikarya</taxon>
        <taxon>Basidiomycota</taxon>
        <taxon>Agaricomycotina</taxon>
        <taxon>Agaricomycetes</taxon>
        <taxon>Cantharellales</taxon>
        <taxon>Ceratobasidiaceae</taxon>
        <taxon>Rhizoctonia</taxon>
    </lineage>
</organism>
<keyword evidence="2" id="KW-1133">Transmembrane helix</keyword>
<proteinExistence type="predicted"/>
<reference evidence="3" key="1">
    <citation type="submission" date="2020-09" db="EMBL/GenBank/DDBJ databases">
        <title>Comparative genome analyses of four rice-infecting Rhizoctonia solani isolates reveal extensive enrichment of homogalacturonan modification genes.</title>
        <authorList>
            <person name="Lee D.-Y."/>
            <person name="Jeon J."/>
            <person name="Kim K.-T."/>
            <person name="Cheong K."/>
            <person name="Song H."/>
            <person name="Choi G."/>
            <person name="Ko J."/>
            <person name="Opiyo S.O."/>
            <person name="Zuo S."/>
            <person name="Madhav S."/>
            <person name="Lee Y.-H."/>
            <person name="Wang G.-L."/>
        </authorList>
    </citation>
    <scope>NUCLEOTIDE SEQUENCE</scope>
    <source>
        <strain evidence="3">AG1-IA B2</strain>
    </source>
</reference>
<feature type="transmembrane region" description="Helical" evidence="2">
    <location>
        <begin position="337"/>
        <end position="356"/>
    </location>
</feature>
<gene>
    <name evidence="3" type="ORF">RHS01_07879</name>
</gene>
<dbReference type="Proteomes" id="UP000614334">
    <property type="component" value="Unassembled WGS sequence"/>
</dbReference>
<feature type="compositionally biased region" description="Basic and acidic residues" evidence="1">
    <location>
        <begin position="445"/>
        <end position="459"/>
    </location>
</feature>
<evidence type="ECO:0000256" key="2">
    <source>
        <dbReference type="SAM" id="Phobius"/>
    </source>
</evidence>
<name>A0A8H7M4N0_9AGAM</name>
<feature type="region of interest" description="Disordered" evidence="1">
    <location>
        <begin position="397"/>
        <end position="428"/>
    </location>
</feature>
<dbReference type="AlphaFoldDB" id="A0A8H7M4N0"/>
<feature type="compositionally biased region" description="Low complexity" evidence="1">
    <location>
        <begin position="410"/>
        <end position="423"/>
    </location>
</feature>
<evidence type="ECO:0000313" key="4">
    <source>
        <dbReference type="Proteomes" id="UP000614334"/>
    </source>
</evidence>
<feature type="compositionally biased region" description="Polar residues" evidence="1">
    <location>
        <begin position="281"/>
        <end position="304"/>
    </location>
</feature>
<evidence type="ECO:0000256" key="1">
    <source>
        <dbReference type="SAM" id="MobiDB-lite"/>
    </source>
</evidence>
<accession>A0A8H7M4N0</accession>
<feature type="transmembrane region" description="Helical" evidence="2">
    <location>
        <begin position="368"/>
        <end position="392"/>
    </location>
</feature>
<dbReference type="EMBL" id="JACYCF010000016">
    <property type="protein sequence ID" value="KAF8752029.1"/>
    <property type="molecule type" value="Genomic_DNA"/>
</dbReference>